<dbReference type="PANTHER" id="PTHR23088:SF27">
    <property type="entry name" value="DEAMINATED GLUTATHIONE AMIDASE"/>
    <property type="match status" value="1"/>
</dbReference>
<dbReference type="PANTHER" id="PTHR23088">
    <property type="entry name" value="NITRILASE-RELATED"/>
    <property type="match status" value="1"/>
</dbReference>
<dbReference type="InterPro" id="IPR001110">
    <property type="entry name" value="UPF0012_CS"/>
</dbReference>
<evidence type="ECO:0000256" key="2">
    <source>
        <dbReference type="ARBA" id="ARBA00022801"/>
    </source>
</evidence>
<gene>
    <name evidence="4" type="ORF">DFR28_101633</name>
</gene>
<comment type="similarity">
    <text evidence="1">Belongs to the carbon-nitrogen hydrolase superfamily. NIT1/NIT2 family.</text>
</comment>
<dbReference type="Pfam" id="PF00795">
    <property type="entry name" value="CN_hydrolase"/>
    <property type="match status" value="1"/>
</dbReference>
<dbReference type="AlphaFoldDB" id="A0A395JP22"/>
<evidence type="ECO:0000256" key="1">
    <source>
        <dbReference type="ARBA" id="ARBA00010613"/>
    </source>
</evidence>
<dbReference type="Proteomes" id="UP000253083">
    <property type="component" value="Unassembled WGS sequence"/>
</dbReference>
<evidence type="ECO:0000259" key="3">
    <source>
        <dbReference type="PROSITE" id="PS50263"/>
    </source>
</evidence>
<dbReference type="SUPFAM" id="SSF56317">
    <property type="entry name" value="Carbon-nitrogen hydrolase"/>
    <property type="match status" value="1"/>
</dbReference>
<dbReference type="InterPro" id="IPR003010">
    <property type="entry name" value="C-N_Hydrolase"/>
</dbReference>
<dbReference type="CDD" id="cd07572">
    <property type="entry name" value="nit"/>
    <property type="match status" value="1"/>
</dbReference>
<dbReference type="InterPro" id="IPR036526">
    <property type="entry name" value="C-N_Hydrolase_sf"/>
</dbReference>
<protein>
    <submittedName>
        <fullName evidence="4">Putative amidohydrolase</fullName>
    </submittedName>
</protein>
<reference evidence="4 5" key="1">
    <citation type="submission" date="2018-06" db="EMBL/GenBank/DDBJ databases">
        <title>Genomic Encyclopedia of Type Strains, Phase IV (KMG-IV): sequencing the most valuable type-strain genomes for metagenomic binning, comparative biology and taxonomic classification.</title>
        <authorList>
            <person name="Goeker M."/>
        </authorList>
    </citation>
    <scope>NUCLEOTIDE SEQUENCE [LARGE SCALE GENOMIC DNA]</scope>
    <source>
        <strain evidence="4 5">DSM 24032</strain>
    </source>
</reference>
<proteinExistence type="inferred from homology"/>
<feature type="domain" description="CN hydrolase" evidence="3">
    <location>
        <begin position="1"/>
        <end position="259"/>
    </location>
</feature>
<sequence length="277" mass="30442">MLRIGCLEMSSGPDVQENLNVIAAAVDASPLLDLLVLPENAVQMPSSKALQYVELASGGIVQSALSELAASKQMAILLGSLAVVESDGANRTKPYARSLLFDPLGKLVAAYDKLHLFDVDTQPGASHQYRESDTYRAGVVSIEQTSPKQLVFNDLPLQLGLTICYDLRFPELYRLLAQRGAQLICVPAAFTYETGKAHWETMLRCRAIENQVFIAAAAQVGKHASGRRTWGHSMIIDPWGEIITEQTDGQGLVFAEIDLTKIESLKERFPVHLHRRL</sequence>
<dbReference type="Gene3D" id="3.60.110.10">
    <property type="entry name" value="Carbon-nitrogen hydrolase"/>
    <property type="match status" value="1"/>
</dbReference>
<keyword evidence="2 4" id="KW-0378">Hydrolase</keyword>
<evidence type="ECO:0000313" key="5">
    <source>
        <dbReference type="Proteomes" id="UP000253083"/>
    </source>
</evidence>
<dbReference type="EMBL" id="QNRT01000001">
    <property type="protein sequence ID" value="RBP53247.1"/>
    <property type="molecule type" value="Genomic_DNA"/>
</dbReference>
<dbReference type="InterPro" id="IPR045254">
    <property type="entry name" value="Nit1/2_C-N_Hydrolase"/>
</dbReference>
<dbReference type="PROSITE" id="PS50263">
    <property type="entry name" value="CN_HYDROLASE"/>
    <property type="match status" value="1"/>
</dbReference>
<evidence type="ECO:0000313" key="4">
    <source>
        <dbReference type="EMBL" id="RBP53247.1"/>
    </source>
</evidence>
<accession>A0A395JP22</accession>
<name>A0A395JP22_9GAMM</name>
<dbReference type="GO" id="GO:0016811">
    <property type="term" value="F:hydrolase activity, acting on carbon-nitrogen (but not peptide) bonds, in linear amides"/>
    <property type="evidence" value="ECO:0007669"/>
    <property type="project" value="InterPro"/>
</dbReference>
<comment type="caution">
    <text evidence="4">The sequence shown here is derived from an EMBL/GenBank/DDBJ whole genome shotgun (WGS) entry which is preliminary data.</text>
</comment>
<dbReference type="FunCoup" id="A0A395JP22">
    <property type="interactions" value="421"/>
</dbReference>
<keyword evidence="5" id="KW-1185">Reference proteome</keyword>
<dbReference type="InParanoid" id="A0A395JP22"/>
<organism evidence="4 5">
    <name type="scientific">Arenicella xantha</name>
    <dbReference type="NCBI Taxonomy" id="644221"/>
    <lineage>
        <taxon>Bacteria</taxon>
        <taxon>Pseudomonadati</taxon>
        <taxon>Pseudomonadota</taxon>
        <taxon>Gammaproteobacteria</taxon>
        <taxon>Arenicellales</taxon>
        <taxon>Arenicellaceae</taxon>
        <taxon>Arenicella</taxon>
    </lineage>
</organism>
<dbReference type="PROSITE" id="PS01227">
    <property type="entry name" value="UPF0012"/>
    <property type="match status" value="1"/>
</dbReference>